<dbReference type="RefSeq" id="WP_344240871.1">
    <property type="nucleotide sequence ID" value="NZ_BAAAPH010000034.1"/>
</dbReference>
<comment type="similarity">
    <text evidence="1">Belongs to the bacterial solute-binding protein 1 family.</text>
</comment>
<protein>
    <recommendedName>
        <fullName evidence="7">Carbohydrate ABC transporter substrate-binding protein (CUT1 family)</fullName>
    </recommendedName>
</protein>
<keyword evidence="3 4" id="KW-0732">Signal</keyword>
<organism evidence="5 6">
    <name type="scientific">Kribbella hippodromi</name>
    <dbReference type="NCBI Taxonomy" id="434347"/>
    <lineage>
        <taxon>Bacteria</taxon>
        <taxon>Bacillati</taxon>
        <taxon>Actinomycetota</taxon>
        <taxon>Actinomycetes</taxon>
        <taxon>Propionibacteriales</taxon>
        <taxon>Kribbellaceae</taxon>
        <taxon>Kribbella</taxon>
    </lineage>
</organism>
<keyword evidence="2" id="KW-0813">Transport</keyword>
<dbReference type="PANTHER" id="PTHR30061">
    <property type="entry name" value="MALTOSE-BINDING PERIPLASMIC PROTEIN"/>
    <property type="match status" value="1"/>
</dbReference>
<gene>
    <name evidence="5" type="ORF">GCM10009804_70820</name>
</gene>
<accession>A0ABN2EDJ7</accession>
<evidence type="ECO:0000256" key="2">
    <source>
        <dbReference type="ARBA" id="ARBA00022448"/>
    </source>
</evidence>
<evidence type="ECO:0000256" key="3">
    <source>
        <dbReference type="ARBA" id="ARBA00022729"/>
    </source>
</evidence>
<feature type="signal peptide" evidence="4">
    <location>
        <begin position="1"/>
        <end position="29"/>
    </location>
</feature>
<dbReference type="EMBL" id="BAAAPH010000034">
    <property type="protein sequence ID" value="GAA1604325.1"/>
    <property type="molecule type" value="Genomic_DNA"/>
</dbReference>
<proteinExistence type="inferred from homology"/>
<keyword evidence="6" id="KW-1185">Reference proteome</keyword>
<feature type="chain" id="PRO_5045900910" description="Carbohydrate ABC transporter substrate-binding protein (CUT1 family)" evidence="4">
    <location>
        <begin position="30"/>
        <end position="433"/>
    </location>
</feature>
<dbReference type="PROSITE" id="PS51257">
    <property type="entry name" value="PROKAR_LIPOPROTEIN"/>
    <property type="match status" value="1"/>
</dbReference>
<evidence type="ECO:0000256" key="4">
    <source>
        <dbReference type="SAM" id="SignalP"/>
    </source>
</evidence>
<evidence type="ECO:0008006" key="7">
    <source>
        <dbReference type="Google" id="ProtNLM"/>
    </source>
</evidence>
<comment type="caution">
    <text evidence="5">The sequence shown here is derived from an EMBL/GenBank/DDBJ whole genome shotgun (WGS) entry which is preliminary data.</text>
</comment>
<evidence type="ECO:0000256" key="1">
    <source>
        <dbReference type="ARBA" id="ARBA00008520"/>
    </source>
</evidence>
<evidence type="ECO:0000313" key="6">
    <source>
        <dbReference type="Proteomes" id="UP001501705"/>
    </source>
</evidence>
<reference evidence="5 6" key="1">
    <citation type="journal article" date="2019" name="Int. J. Syst. Evol. Microbiol.">
        <title>The Global Catalogue of Microorganisms (GCM) 10K type strain sequencing project: providing services to taxonomists for standard genome sequencing and annotation.</title>
        <authorList>
            <consortium name="The Broad Institute Genomics Platform"/>
            <consortium name="The Broad Institute Genome Sequencing Center for Infectious Disease"/>
            <person name="Wu L."/>
            <person name="Ma J."/>
        </authorList>
    </citation>
    <scope>NUCLEOTIDE SEQUENCE [LARGE SCALE GENOMIC DNA]</scope>
    <source>
        <strain evidence="5 6">JCM 15572</strain>
    </source>
</reference>
<dbReference type="SUPFAM" id="SSF53850">
    <property type="entry name" value="Periplasmic binding protein-like II"/>
    <property type="match status" value="1"/>
</dbReference>
<dbReference type="InterPro" id="IPR006059">
    <property type="entry name" value="SBP"/>
</dbReference>
<dbReference type="PANTHER" id="PTHR30061:SF50">
    <property type="entry name" value="MALTOSE_MALTODEXTRIN-BINDING PERIPLASMIC PROTEIN"/>
    <property type="match status" value="1"/>
</dbReference>
<sequence length="433" mass="46543">MAYKKWPAAVVSVAVVASALTACGGSSQAGGGGKQFTLWSMWSEGEPNQKLMAAAIADFQQSTGIHVNVKWKGRNPVKALQPALNTDNVPADLVDSNNAELVNTLATTGDAEDLSKVYDVTVPDESRTVGATVGSAYRELATPVGGKAPVMVPYQVSTTAFFYNGKRFPDLAKAAPVKWDDLQKVLDTQKAQGTKPLALDGSIPSYSMYYLNMFTLALGGDSAWVDAIRDKTGNTWKQPAYLEAAKRVQALAGGGYFSAGYDASKFPAQQQKWASDKADFIFGGTWLPRETAPYAADGFQYRSFAFPAVGAKPAPPLTVSLIGFAIPAKAKQKENAEKFVSFFLQKKYQEKVASEAEEIPVSADVAAAPEVADVKKVLDTGRVQKLRAGPEFSDFQTKVLFALDDQLVFGKIDAATFIEKISAQTAEYWKAHG</sequence>
<dbReference type="Proteomes" id="UP001501705">
    <property type="component" value="Unassembled WGS sequence"/>
</dbReference>
<dbReference type="Pfam" id="PF01547">
    <property type="entry name" value="SBP_bac_1"/>
    <property type="match status" value="1"/>
</dbReference>
<name>A0ABN2EDJ7_9ACTN</name>
<evidence type="ECO:0000313" key="5">
    <source>
        <dbReference type="EMBL" id="GAA1604325.1"/>
    </source>
</evidence>
<dbReference type="Gene3D" id="3.40.190.10">
    <property type="entry name" value="Periplasmic binding protein-like II"/>
    <property type="match status" value="1"/>
</dbReference>